<dbReference type="Proteomes" id="UP001057580">
    <property type="component" value="Chromosome"/>
</dbReference>
<evidence type="ECO:0000256" key="1">
    <source>
        <dbReference type="HAMAP-Rule" id="MF_00582"/>
    </source>
</evidence>
<protein>
    <recommendedName>
        <fullName evidence="1">UPF0215 protein N0B31_17795</fullName>
    </recommendedName>
</protein>
<dbReference type="HAMAP" id="MF_00582">
    <property type="entry name" value="UPF0215"/>
    <property type="match status" value="1"/>
</dbReference>
<dbReference type="EMBL" id="CP104003">
    <property type="protein sequence ID" value="UWM53965.1"/>
    <property type="molecule type" value="Genomic_DNA"/>
</dbReference>
<keyword evidence="3" id="KW-1185">Reference proteome</keyword>
<dbReference type="KEGG" id="ssai:N0B31_17795"/>
<dbReference type="Pfam" id="PF01949">
    <property type="entry name" value="Endo_dU"/>
    <property type="match status" value="1"/>
</dbReference>
<comment type="similarity">
    <text evidence="1">Belongs to the UPF0215 family.</text>
</comment>
<name>A0A9E7R3H2_9EURY</name>
<accession>A0A9E7R3H2</accession>
<dbReference type="GeneID" id="74944315"/>
<organism evidence="2 3">
    <name type="scientific">Salinirubellus salinus</name>
    <dbReference type="NCBI Taxonomy" id="1364945"/>
    <lineage>
        <taxon>Archaea</taxon>
        <taxon>Methanobacteriati</taxon>
        <taxon>Methanobacteriota</taxon>
        <taxon>Stenosarchaea group</taxon>
        <taxon>Halobacteria</taxon>
        <taxon>Halobacteriales</taxon>
        <taxon>Natronomonadaceae</taxon>
        <taxon>Salinirubellus</taxon>
    </lineage>
</organism>
<dbReference type="RefSeq" id="WP_260592959.1">
    <property type="nucleotide sequence ID" value="NZ_CP104003.1"/>
</dbReference>
<gene>
    <name evidence="2" type="ORF">N0B31_17795</name>
</gene>
<dbReference type="Gene3D" id="3.30.2170.10">
    <property type="entry name" value="archaeoglobus fulgidus dsm 4304 superfamily"/>
    <property type="match status" value="1"/>
</dbReference>
<evidence type="ECO:0000313" key="2">
    <source>
        <dbReference type="EMBL" id="UWM53965.1"/>
    </source>
</evidence>
<dbReference type="PANTHER" id="PTHR39518:SF2">
    <property type="entry name" value="UPF0215 PROTEIN MJ1150"/>
    <property type="match status" value="1"/>
</dbReference>
<evidence type="ECO:0000313" key="3">
    <source>
        <dbReference type="Proteomes" id="UP001057580"/>
    </source>
</evidence>
<dbReference type="PANTHER" id="PTHR39518">
    <property type="entry name" value="UPF0215 PROTEIN MJ1150"/>
    <property type="match status" value="1"/>
</dbReference>
<sequence>MKPGTRALGVAESFGDGPRSTLGGAVVRADRAVEAFEFGTCTVGGTDSTAAVGDLWTRLDRPDVRWLLLAGIAPAWFNVLDIRSLGERLDRPVLAVTFEASDESLSAALERELSGDALAERRATFERQPPRTRLHVDGETLFVRAVGCSDDEAHEAVRAFTHEGGRPEPLRVAKEAARAARAFREREGGRRR</sequence>
<dbReference type="InterPro" id="IPR002802">
    <property type="entry name" value="Endo_dU"/>
</dbReference>
<dbReference type="AlphaFoldDB" id="A0A9E7R3H2"/>
<proteinExistence type="inferred from homology"/>
<reference evidence="2" key="1">
    <citation type="submission" date="2022-09" db="EMBL/GenBank/DDBJ databases">
        <title>Diverse halophilic archaea isolated from saline environments.</title>
        <authorList>
            <person name="Cui H.-L."/>
        </authorList>
    </citation>
    <scope>NUCLEOTIDE SEQUENCE</scope>
    <source>
        <strain evidence="2">ZS-35-S2</strain>
    </source>
</reference>